<evidence type="ECO:0000313" key="2">
    <source>
        <dbReference type="Proteomes" id="UP001432322"/>
    </source>
</evidence>
<evidence type="ECO:0000313" key="1">
    <source>
        <dbReference type="EMBL" id="GMT34926.1"/>
    </source>
</evidence>
<protein>
    <recommendedName>
        <fullName evidence="3">G protein-coupled receptor</fullName>
    </recommendedName>
</protein>
<dbReference type="AlphaFoldDB" id="A0AAV5WV29"/>
<dbReference type="Proteomes" id="UP001432322">
    <property type="component" value="Unassembled WGS sequence"/>
</dbReference>
<feature type="non-terminal residue" evidence="1">
    <location>
        <position position="1"/>
    </location>
</feature>
<organism evidence="1 2">
    <name type="scientific">Pristionchus fissidentatus</name>
    <dbReference type="NCBI Taxonomy" id="1538716"/>
    <lineage>
        <taxon>Eukaryota</taxon>
        <taxon>Metazoa</taxon>
        <taxon>Ecdysozoa</taxon>
        <taxon>Nematoda</taxon>
        <taxon>Chromadorea</taxon>
        <taxon>Rhabditida</taxon>
        <taxon>Rhabditina</taxon>
        <taxon>Diplogasteromorpha</taxon>
        <taxon>Diplogasteroidea</taxon>
        <taxon>Neodiplogasteridae</taxon>
        <taxon>Pristionchus</taxon>
    </lineage>
</organism>
<sequence length="92" mass="10231">FIFGGFLDLATYFVIAVISTPTAIPFITEWVGQIQRTETSTAWEAYSPYISISISLTYFFPLSQDCLNLVIAVNRLTAIATPIIHRKATISL</sequence>
<evidence type="ECO:0008006" key="3">
    <source>
        <dbReference type="Google" id="ProtNLM"/>
    </source>
</evidence>
<accession>A0AAV5WV29</accession>
<feature type="non-terminal residue" evidence="1">
    <location>
        <position position="92"/>
    </location>
</feature>
<comment type="caution">
    <text evidence="1">The sequence shown here is derived from an EMBL/GenBank/DDBJ whole genome shotgun (WGS) entry which is preliminary data.</text>
</comment>
<name>A0AAV5WV29_9BILA</name>
<keyword evidence="2" id="KW-1185">Reference proteome</keyword>
<dbReference type="EMBL" id="BTSY01000006">
    <property type="protein sequence ID" value="GMT34926.1"/>
    <property type="molecule type" value="Genomic_DNA"/>
</dbReference>
<proteinExistence type="predicted"/>
<gene>
    <name evidence="1" type="ORF">PFISCL1PPCAC_26223</name>
</gene>
<reference evidence="1" key="1">
    <citation type="submission" date="2023-10" db="EMBL/GenBank/DDBJ databases">
        <title>Genome assembly of Pristionchus species.</title>
        <authorList>
            <person name="Yoshida K."/>
            <person name="Sommer R.J."/>
        </authorList>
    </citation>
    <scope>NUCLEOTIDE SEQUENCE</scope>
    <source>
        <strain evidence="1">RS5133</strain>
    </source>
</reference>